<evidence type="ECO:0000313" key="1">
    <source>
        <dbReference type="EMBL" id="OGM32464.1"/>
    </source>
</evidence>
<proteinExistence type="predicted"/>
<gene>
    <name evidence="1" type="ORF">A2803_03265</name>
</gene>
<protein>
    <submittedName>
        <fullName evidence="1">Uncharacterized protein</fullName>
    </submittedName>
</protein>
<sequence>MGPEGEQKLELPTFIDEMFVEDEESGELVVNEKFLPPQKRNYGHYSPEARKLLEEPIGVKRYGVDY</sequence>
<accession>A0A1F7YZ52</accession>
<reference evidence="1 2" key="1">
    <citation type="journal article" date="2016" name="Nat. Commun.">
        <title>Thousands of microbial genomes shed light on interconnected biogeochemical processes in an aquifer system.</title>
        <authorList>
            <person name="Anantharaman K."/>
            <person name="Brown C.T."/>
            <person name="Hug L.A."/>
            <person name="Sharon I."/>
            <person name="Castelle C.J."/>
            <person name="Probst A.J."/>
            <person name="Thomas B.C."/>
            <person name="Singh A."/>
            <person name="Wilkins M.J."/>
            <person name="Karaoz U."/>
            <person name="Brodie E.L."/>
            <person name="Williams K.H."/>
            <person name="Hubbard S.S."/>
            <person name="Banfield J.F."/>
        </authorList>
    </citation>
    <scope>NUCLEOTIDE SEQUENCE [LARGE SCALE GENOMIC DNA]</scope>
</reference>
<dbReference type="EMBL" id="MGGP01000014">
    <property type="protein sequence ID" value="OGM32464.1"/>
    <property type="molecule type" value="Genomic_DNA"/>
</dbReference>
<name>A0A1F7YZ52_9BACT</name>
<evidence type="ECO:0000313" key="2">
    <source>
        <dbReference type="Proteomes" id="UP000178870"/>
    </source>
</evidence>
<organism evidence="1 2">
    <name type="scientific">Candidatus Woesebacteria bacterium RIFCSPHIGHO2_01_FULL_44_21</name>
    <dbReference type="NCBI Taxonomy" id="1802503"/>
    <lineage>
        <taxon>Bacteria</taxon>
        <taxon>Candidatus Woeseibacteriota</taxon>
    </lineage>
</organism>
<comment type="caution">
    <text evidence="1">The sequence shown here is derived from an EMBL/GenBank/DDBJ whole genome shotgun (WGS) entry which is preliminary data.</text>
</comment>
<dbReference type="Proteomes" id="UP000178870">
    <property type="component" value="Unassembled WGS sequence"/>
</dbReference>
<dbReference type="AlphaFoldDB" id="A0A1F7YZ52"/>